<dbReference type="Proteomes" id="UP000067683">
    <property type="component" value="Chromosome"/>
</dbReference>
<dbReference type="Gene3D" id="3.90.550.10">
    <property type="entry name" value="Spore Coat Polysaccharide Biosynthesis Protein SpsA, Chain A"/>
    <property type="match status" value="1"/>
</dbReference>
<accession>A0A0U2YKY5</accession>
<dbReference type="Gene3D" id="2.160.10.10">
    <property type="entry name" value="Hexapeptide repeat proteins"/>
    <property type="match status" value="1"/>
</dbReference>
<dbReference type="SUPFAM" id="SSF53448">
    <property type="entry name" value="Nucleotide-diphospho-sugar transferases"/>
    <property type="match status" value="1"/>
</dbReference>
<dbReference type="Pfam" id="PF00483">
    <property type="entry name" value="NTP_transferase"/>
    <property type="match status" value="1"/>
</dbReference>
<organism evidence="5 6">
    <name type="scientific">Planococcus rifietoensis</name>
    <dbReference type="NCBI Taxonomy" id="200991"/>
    <lineage>
        <taxon>Bacteria</taxon>
        <taxon>Bacillati</taxon>
        <taxon>Bacillota</taxon>
        <taxon>Bacilli</taxon>
        <taxon>Bacillales</taxon>
        <taxon>Caryophanaceae</taxon>
        <taxon>Planococcus</taxon>
    </lineage>
</organism>
<evidence type="ECO:0000259" key="4">
    <source>
        <dbReference type="Pfam" id="PF24894"/>
    </source>
</evidence>
<dbReference type="GO" id="GO:0008878">
    <property type="term" value="F:glucose-1-phosphate adenylyltransferase activity"/>
    <property type="evidence" value="ECO:0007669"/>
    <property type="project" value="InterPro"/>
</dbReference>
<keyword evidence="5" id="KW-0808">Transferase</keyword>
<evidence type="ECO:0000313" key="6">
    <source>
        <dbReference type="Proteomes" id="UP000067683"/>
    </source>
</evidence>
<dbReference type="RefSeq" id="WP_058381981.1">
    <property type="nucleotide sequence ID" value="NZ_CP013659.2"/>
</dbReference>
<dbReference type="STRING" id="200991.AUC31_08580"/>
<keyword evidence="2" id="KW-0320">Glycogen biosynthesis</keyword>
<dbReference type="InterPro" id="IPR011004">
    <property type="entry name" value="Trimer_LpxA-like_sf"/>
</dbReference>
<dbReference type="GO" id="GO:0005978">
    <property type="term" value="P:glycogen biosynthetic process"/>
    <property type="evidence" value="ECO:0007669"/>
    <property type="project" value="UniProtKB-KW"/>
</dbReference>
<dbReference type="KEGG" id="prt:AUC31_08580"/>
<evidence type="ECO:0000259" key="3">
    <source>
        <dbReference type="Pfam" id="PF00483"/>
    </source>
</evidence>
<evidence type="ECO:0000313" key="5">
    <source>
        <dbReference type="EMBL" id="ALS75274.1"/>
    </source>
</evidence>
<dbReference type="CDD" id="cd04651">
    <property type="entry name" value="LbH_G1P_AT_C"/>
    <property type="match status" value="1"/>
</dbReference>
<feature type="domain" description="Glucose-1-phosphate adenylyltransferase/Bifunctional protein GlmU-like C-terminal hexapeptide" evidence="4">
    <location>
        <begin position="251"/>
        <end position="317"/>
    </location>
</feature>
<dbReference type="PANTHER" id="PTHR43523:SF6">
    <property type="entry name" value="GLYCOGEN BIOSYNTHESIS PROTEIN GLGD"/>
    <property type="match status" value="1"/>
</dbReference>
<dbReference type="InterPro" id="IPR005835">
    <property type="entry name" value="NTP_transferase_dom"/>
</dbReference>
<name>A0A0U2YKY5_9BACL</name>
<keyword evidence="6" id="KW-1185">Reference proteome</keyword>
<dbReference type="SUPFAM" id="SSF51161">
    <property type="entry name" value="Trimeric LpxA-like enzymes"/>
    <property type="match status" value="1"/>
</dbReference>
<dbReference type="InterPro" id="IPR011831">
    <property type="entry name" value="ADP-Glc_PPase"/>
</dbReference>
<dbReference type="Pfam" id="PF24894">
    <property type="entry name" value="Hexapep_GlmU"/>
    <property type="match status" value="1"/>
</dbReference>
<protein>
    <submittedName>
        <fullName evidence="5">Glucose-1-phosphate adenylyltransferase</fullName>
    </submittedName>
</protein>
<proteinExistence type="inferred from homology"/>
<dbReference type="InterPro" id="IPR056818">
    <property type="entry name" value="GlmU/GlgC-like_hexapep"/>
</dbReference>
<sequence>MTLMAAVDASVKVAGLQDLTIHRSVSSIPFAGRYRLIDFALSNLVNADINSVGIFASQPFGSLIDHIGVGKSWDLDRRKEGLFFLPTTHQNGGIATVGSFRDFEEHLQFFEKSRQTHVVVTSSFVAGQLDYKEMLAHHLASGKDITEAVGASGSLKSYILSRRLMLELIRSYREKRILSIEDLVNLKKAPYSYGVYEYKGYFAIIDSIQQYFKESLGLLDENNRRLLFLPQAPIYTKVKDEPPTRYLDGSNVSNSMMANGSTILGNVKNSIISRAVTIGINASLDSCIIMQKCTIEENCELAYVIADKDVYIEKGVKLIGTADRPIVLRKGERVTKEDSQ</sequence>
<comment type="similarity">
    <text evidence="1">Belongs to the bacterial/plant glucose-1-phosphate adenylyltransferase family.</text>
</comment>
<keyword evidence="5" id="KW-0548">Nucleotidyltransferase</keyword>
<dbReference type="InterPro" id="IPR029044">
    <property type="entry name" value="Nucleotide-diphossugar_trans"/>
</dbReference>
<reference evidence="5" key="1">
    <citation type="submission" date="2016-01" db="EMBL/GenBank/DDBJ databases">
        <title>Complete genome of Planococcus rifietoensis type strain M8.</title>
        <authorList>
            <person name="See-Too W.S."/>
        </authorList>
    </citation>
    <scope>NUCLEOTIDE SEQUENCE [LARGE SCALE GENOMIC DNA]</scope>
    <source>
        <strain evidence="5">M8</strain>
    </source>
</reference>
<dbReference type="OrthoDB" id="9801810at2"/>
<evidence type="ECO:0000256" key="2">
    <source>
        <dbReference type="ARBA" id="ARBA00023056"/>
    </source>
</evidence>
<dbReference type="CDD" id="cd02508">
    <property type="entry name" value="ADP_Glucose_PP"/>
    <property type="match status" value="1"/>
</dbReference>
<dbReference type="EMBL" id="CP013659">
    <property type="protein sequence ID" value="ALS75274.1"/>
    <property type="molecule type" value="Genomic_DNA"/>
</dbReference>
<gene>
    <name evidence="5" type="ORF">AUC31_08580</name>
</gene>
<dbReference type="PANTHER" id="PTHR43523">
    <property type="entry name" value="GLUCOSE-1-PHOSPHATE ADENYLYLTRANSFERASE-RELATED"/>
    <property type="match status" value="1"/>
</dbReference>
<evidence type="ECO:0000256" key="1">
    <source>
        <dbReference type="ARBA" id="ARBA00010443"/>
    </source>
</evidence>
<dbReference type="AlphaFoldDB" id="A0A0U2YKY5"/>
<feature type="domain" description="Nucleotidyl transferase" evidence="3">
    <location>
        <begin position="16"/>
        <end position="150"/>
    </location>
</feature>